<evidence type="ECO:0000313" key="4">
    <source>
        <dbReference type="EMBL" id="MVN88226.1"/>
    </source>
</evidence>
<dbReference type="GO" id="GO:0043565">
    <property type="term" value="F:sequence-specific DNA binding"/>
    <property type="evidence" value="ECO:0007669"/>
    <property type="project" value="InterPro"/>
</dbReference>
<evidence type="ECO:0000259" key="3">
    <source>
        <dbReference type="PROSITE" id="PS01124"/>
    </source>
</evidence>
<dbReference type="AlphaFoldDB" id="A0A7C9IDC0"/>
<dbReference type="InterPro" id="IPR018060">
    <property type="entry name" value="HTH_AraC"/>
</dbReference>
<evidence type="ECO:0000256" key="2">
    <source>
        <dbReference type="ARBA" id="ARBA00023163"/>
    </source>
</evidence>
<dbReference type="InterPro" id="IPR009057">
    <property type="entry name" value="Homeodomain-like_sf"/>
</dbReference>
<dbReference type="SMART" id="SM00342">
    <property type="entry name" value="HTH_ARAC"/>
    <property type="match status" value="1"/>
</dbReference>
<proteinExistence type="predicted"/>
<evidence type="ECO:0000313" key="5">
    <source>
        <dbReference type="Proteomes" id="UP000483286"/>
    </source>
</evidence>
<comment type="caution">
    <text evidence="4">The sequence shown here is derived from an EMBL/GenBank/DDBJ whole genome shotgun (WGS) entry which is preliminary data.</text>
</comment>
<keyword evidence="2" id="KW-0804">Transcription</keyword>
<dbReference type="PANTHER" id="PTHR43436">
    <property type="entry name" value="ARAC-FAMILY TRANSCRIPTIONAL REGULATOR"/>
    <property type="match status" value="1"/>
</dbReference>
<dbReference type="InterPro" id="IPR009594">
    <property type="entry name" value="Tscrpt_reg_HTH_AraC_N"/>
</dbReference>
<keyword evidence="1" id="KW-0805">Transcription regulation</keyword>
<dbReference type="PROSITE" id="PS01124">
    <property type="entry name" value="HTH_ARAC_FAMILY_2"/>
    <property type="match status" value="1"/>
</dbReference>
<dbReference type="PANTHER" id="PTHR43436:SF1">
    <property type="entry name" value="TRANSCRIPTIONAL REGULATORY PROTEIN"/>
    <property type="match status" value="1"/>
</dbReference>
<dbReference type="EMBL" id="WQLB01000025">
    <property type="protein sequence ID" value="MVN88226.1"/>
    <property type="molecule type" value="Genomic_DNA"/>
</dbReference>
<accession>A0A7C9IDC0</accession>
<feature type="domain" description="HTH araC/xylS-type" evidence="3">
    <location>
        <begin position="192"/>
        <end position="290"/>
    </location>
</feature>
<keyword evidence="5" id="KW-1185">Reference proteome</keyword>
<name>A0A7C9IDC0_9DEIO</name>
<dbReference type="Proteomes" id="UP000483286">
    <property type="component" value="Unassembled WGS sequence"/>
</dbReference>
<dbReference type="SUPFAM" id="SSF46689">
    <property type="entry name" value="Homeodomain-like"/>
    <property type="match status" value="2"/>
</dbReference>
<organism evidence="4 5">
    <name type="scientific">Deinococcus arboris</name>
    <dbReference type="NCBI Taxonomy" id="2682977"/>
    <lineage>
        <taxon>Bacteria</taxon>
        <taxon>Thermotogati</taxon>
        <taxon>Deinococcota</taxon>
        <taxon>Deinococci</taxon>
        <taxon>Deinococcales</taxon>
        <taxon>Deinococcaceae</taxon>
        <taxon>Deinococcus</taxon>
    </lineage>
</organism>
<dbReference type="Gene3D" id="1.10.10.60">
    <property type="entry name" value="Homeodomain-like"/>
    <property type="match status" value="2"/>
</dbReference>
<evidence type="ECO:0000256" key="1">
    <source>
        <dbReference type="ARBA" id="ARBA00023015"/>
    </source>
</evidence>
<reference evidence="4 5" key="1">
    <citation type="submission" date="2019-12" db="EMBL/GenBank/DDBJ databases">
        <title>Deinococcus sp. HMF7620 Genome sequencing and assembly.</title>
        <authorList>
            <person name="Kang H."/>
            <person name="Kim H."/>
            <person name="Joh K."/>
        </authorList>
    </citation>
    <scope>NUCLEOTIDE SEQUENCE [LARGE SCALE GENOMIC DNA]</scope>
    <source>
        <strain evidence="4 5">HMF7620</strain>
    </source>
</reference>
<sequence length="290" mass="32370">MTPLRALATLIARHAPQDGTTSTAIPRVELVRTASPQAPVQVLHEPALCLVVQGRKQVMLGQHTFTYDAAHYLAVSAALPVSGQILEATPERPYLCFRLNLDSSVLTTLLREMLSDVRREVTARTPGLTLAQVTPALLNVAVQLVKLLDSPEDISVLAPLLERELLYRAIKDDQLPLLRQIATEGTPMHQVNRALTWLRAHYTEPFSMKVLAAEARMSPSALYEHFRTVTTMSPLQYQKQLRLQEARRLLTSQRLGAAKAGYAVGYESPSQFSREYRRWFGVTPARDATH</sequence>
<gene>
    <name evidence="4" type="ORF">GO986_15870</name>
</gene>
<dbReference type="RefSeq" id="WP_157460286.1">
    <property type="nucleotide sequence ID" value="NZ_WQLB01000025.1"/>
</dbReference>
<dbReference type="GO" id="GO:0003700">
    <property type="term" value="F:DNA-binding transcription factor activity"/>
    <property type="evidence" value="ECO:0007669"/>
    <property type="project" value="InterPro"/>
</dbReference>
<dbReference type="Pfam" id="PF12833">
    <property type="entry name" value="HTH_18"/>
    <property type="match status" value="1"/>
</dbReference>
<dbReference type="Pfam" id="PF06719">
    <property type="entry name" value="AraC_N"/>
    <property type="match status" value="1"/>
</dbReference>
<protein>
    <submittedName>
        <fullName evidence="4">Helix-turn-helix domain-containing protein</fullName>
    </submittedName>
</protein>